<proteinExistence type="predicted"/>
<comment type="caution">
    <text evidence="3">The sequence shown here is derived from an EMBL/GenBank/DDBJ whole genome shotgun (WGS) entry which is preliminary data.</text>
</comment>
<reference evidence="3 4" key="1">
    <citation type="submission" date="2024-11" db="EMBL/GenBank/DDBJ databases">
        <title>A near-complete genome assembly of Cinchona calisaya.</title>
        <authorList>
            <person name="Lian D.C."/>
            <person name="Zhao X.W."/>
            <person name="Wei L."/>
        </authorList>
    </citation>
    <scope>NUCLEOTIDE SEQUENCE [LARGE SCALE GENOMIC DNA]</scope>
    <source>
        <tissue evidence="3">Nenye</tissue>
    </source>
</reference>
<dbReference type="EMBL" id="JBJUIK010000001">
    <property type="protein sequence ID" value="KAL3537008.1"/>
    <property type="molecule type" value="Genomic_DNA"/>
</dbReference>
<dbReference type="PANTHER" id="PTHR34115">
    <property type="entry name" value="PROTEIN, PUTATIVE-RELATED"/>
    <property type="match status" value="1"/>
</dbReference>
<feature type="transmembrane region" description="Helical" evidence="2">
    <location>
        <begin position="139"/>
        <end position="158"/>
    </location>
</feature>
<organism evidence="3 4">
    <name type="scientific">Cinchona calisaya</name>
    <dbReference type="NCBI Taxonomy" id="153742"/>
    <lineage>
        <taxon>Eukaryota</taxon>
        <taxon>Viridiplantae</taxon>
        <taxon>Streptophyta</taxon>
        <taxon>Embryophyta</taxon>
        <taxon>Tracheophyta</taxon>
        <taxon>Spermatophyta</taxon>
        <taxon>Magnoliopsida</taxon>
        <taxon>eudicotyledons</taxon>
        <taxon>Gunneridae</taxon>
        <taxon>Pentapetalae</taxon>
        <taxon>asterids</taxon>
        <taxon>lamiids</taxon>
        <taxon>Gentianales</taxon>
        <taxon>Rubiaceae</taxon>
        <taxon>Cinchonoideae</taxon>
        <taxon>Cinchoneae</taxon>
        <taxon>Cinchona</taxon>
    </lineage>
</organism>
<feature type="transmembrane region" description="Helical" evidence="2">
    <location>
        <begin position="170"/>
        <end position="191"/>
    </location>
</feature>
<accession>A0ABD3B0L6</accession>
<evidence type="ECO:0000313" key="4">
    <source>
        <dbReference type="Proteomes" id="UP001630127"/>
    </source>
</evidence>
<keyword evidence="2" id="KW-1133">Transmembrane helix</keyword>
<keyword evidence="4" id="KW-1185">Reference proteome</keyword>
<protein>
    <submittedName>
        <fullName evidence="3">Uncharacterized protein</fullName>
    </submittedName>
</protein>
<keyword evidence="2" id="KW-0812">Transmembrane</keyword>
<feature type="transmembrane region" description="Helical" evidence="2">
    <location>
        <begin position="109"/>
        <end position="127"/>
    </location>
</feature>
<feature type="transmembrane region" description="Helical" evidence="2">
    <location>
        <begin position="197"/>
        <end position="216"/>
    </location>
</feature>
<sequence length="261" mass="29761">MIQGEDEISPVILQSRILKRHDSSKPNSAGRSSLSEESGGIHDDDEIKEENTVVPFVSDFSYYKPRKSRKRFPRCNYRRSGSDTLPRYTRNEIAEQHSMIRRRPHYYKVFKYTIPSLIGLVAVKYQGKSEDPFKANPAPSWSSVAAVFMHSVIVLIIKHCQSHPTGFMQFLSRVEFASAVVLSLSLMSLLLPDSYGLVFPYISWTLFTIISAWPKFHFTYNWLLTRIKPVTNVITSFARNFFTGPNIARKPTLPPATGLPV</sequence>
<feature type="compositionally biased region" description="Polar residues" evidence="1">
    <location>
        <begin position="25"/>
        <end position="36"/>
    </location>
</feature>
<gene>
    <name evidence="3" type="ORF">ACH5RR_000374</name>
</gene>
<feature type="region of interest" description="Disordered" evidence="1">
    <location>
        <begin position="14"/>
        <end position="46"/>
    </location>
</feature>
<dbReference type="AlphaFoldDB" id="A0ABD3B0L6"/>
<dbReference type="Proteomes" id="UP001630127">
    <property type="component" value="Unassembled WGS sequence"/>
</dbReference>
<dbReference type="InterPro" id="IPR053258">
    <property type="entry name" value="Ca-permeable_cation_channel"/>
</dbReference>
<name>A0ABD3B0L6_9GENT</name>
<dbReference type="PANTHER" id="PTHR34115:SF6">
    <property type="entry name" value="PROTEIN, PUTATIVE-RELATED"/>
    <property type="match status" value="1"/>
</dbReference>
<evidence type="ECO:0000256" key="1">
    <source>
        <dbReference type="SAM" id="MobiDB-lite"/>
    </source>
</evidence>
<evidence type="ECO:0000313" key="3">
    <source>
        <dbReference type="EMBL" id="KAL3537008.1"/>
    </source>
</evidence>
<evidence type="ECO:0000256" key="2">
    <source>
        <dbReference type="SAM" id="Phobius"/>
    </source>
</evidence>
<keyword evidence="2" id="KW-0472">Membrane</keyword>